<protein>
    <submittedName>
        <fullName evidence="2">Uncharacterized protein</fullName>
    </submittedName>
</protein>
<feature type="transmembrane region" description="Helical" evidence="1">
    <location>
        <begin position="72"/>
        <end position="90"/>
    </location>
</feature>
<reference evidence="2" key="1">
    <citation type="journal article" date="2014" name="Front. Microbiol.">
        <title>High frequency of phylogenetically diverse reductive dehalogenase-homologous genes in deep subseafloor sedimentary metagenomes.</title>
        <authorList>
            <person name="Kawai M."/>
            <person name="Futagami T."/>
            <person name="Toyoda A."/>
            <person name="Takaki Y."/>
            <person name="Nishi S."/>
            <person name="Hori S."/>
            <person name="Arai W."/>
            <person name="Tsubouchi T."/>
            <person name="Morono Y."/>
            <person name="Uchiyama I."/>
            <person name="Ito T."/>
            <person name="Fujiyama A."/>
            <person name="Inagaki F."/>
            <person name="Takami H."/>
        </authorList>
    </citation>
    <scope>NUCLEOTIDE SEQUENCE</scope>
    <source>
        <strain evidence="2">Expedition CK06-06</strain>
    </source>
</reference>
<comment type="caution">
    <text evidence="2">The sequence shown here is derived from an EMBL/GenBank/DDBJ whole genome shotgun (WGS) entry which is preliminary data.</text>
</comment>
<name>X0V0M1_9ZZZZ</name>
<evidence type="ECO:0000256" key="1">
    <source>
        <dbReference type="SAM" id="Phobius"/>
    </source>
</evidence>
<evidence type="ECO:0000313" key="2">
    <source>
        <dbReference type="EMBL" id="GAG11649.1"/>
    </source>
</evidence>
<dbReference type="EMBL" id="BARS01022145">
    <property type="protein sequence ID" value="GAG11649.1"/>
    <property type="molecule type" value="Genomic_DNA"/>
</dbReference>
<keyword evidence="1" id="KW-0812">Transmembrane</keyword>
<keyword evidence="1" id="KW-1133">Transmembrane helix</keyword>
<accession>X0V0M1</accession>
<gene>
    <name evidence="2" type="ORF">S01H1_35435</name>
</gene>
<sequence length="224" mass="25631">MKNKSKKSYYQVHFLPWAGIRDESKIKNESIRGYLQRYFQNYIDYQGNPVDSIVVCSYEKINFKPLSSKQLLVLRNAVNILIFCIIAPAIKNAICANNRGMGPASADGFELMSQNFNPNTSFIAIQAGNSRHIWEIGEVKFSKPWALGGIMCLPNRELLIGFNKLLNESIMTNTKEGMFRSLEWFRLAHIENDVVSPFSKIIMMATVFEILLQVPNTRNKKGWI</sequence>
<feature type="non-terminal residue" evidence="2">
    <location>
        <position position="224"/>
    </location>
</feature>
<dbReference type="AlphaFoldDB" id="X0V0M1"/>
<organism evidence="2">
    <name type="scientific">marine sediment metagenome</name>
    <dbReference type="NCBI Taxonomy" id="412755"/>
    <lineage>
        <taxon>unclassified sequences</taxon>
        <taxon>metagenomes</taxon>
        <taxon>ecological metagenomes</taxon>
    </lineage>
</organism>
<proteinExistence type="predicted"/>
<keyword evidence="1" id="KW-0472">Membrane</keyword>